<protein>
    <recommendedName>
        <fullName evidence="2">DUF6593 domain-containing protein</fullName>
    </recommendedName>
</protein>
<dbReference type="Proteomes" id="UP000807353">
    <property type="component" value="Unassembled WGS sequence"/>
</dbReference>
<dbReference type="InterPro" id="IPR046528">
    <property type="entry name" value="DUF6593"/>
</dbReference>
<accession>A0A9P5Y520</accession>
<evidence type="ECO:0000313" key="3">
    <source>
        <dbReference type="EMBL" id="KAF9463428.1"/>
    </source>
</evidence>
<evidence type="ECO:0000259" key="2">
    <source>
        <dbReference type="Pfam" id="PF20236"/>
    </source>
</evidence>
<dbReference type="EMBL" id="MU150262">
    <property type="protein sequence ID" value="KAF9463428.1"/>
    <property type="molecule type" value="Genomic_DNA"/>
</dbReference>
<feature type="compositionally biased region" description="Polar residues" evidence="1">
    <location>
        <begin position="1"/>
        <end position="30"/>
    </location>
</feature>
<feature type="domain" description="DUF6593" evidence="2">
    <location>
        <begin position="62"/>
        <end position="204"/>
    </location>
</feature>
<evidence type="ECO:0000313" key="4">
    <source>
        <dbReference type="Proteomes" id="UP000807353"/>
    </source>
</evidence>
<reference evidence="3" key="1">
    <citation type="submission" date="2020-11" db="EMBL/GenBank/DDBJ databases">
        <authorList>
            <consortium name="DOE Joint Genome Institute"/>
            <person name="Ahrendt S."/>
            <person name="Riley R."/>
            <person name="Andreopoulos W."/>
            <person name="Labutti K."/>
            <person name="Pangilinan J."/>
            <person name="Ruiz-Duenas F.J."/>
            <person name="Barrasa J.M."/>
            <person name="Sanchez-Garcia M."/>
            <person name="Camarero S."/>
            <person name="Miyauchi S."/>
            <person name="Serrano A."/>
            <person name="Linde D."/>
            <person name="Babiker R."/>
            <person name="Drula E."/>
            <person name="Ayuso-Fernandez I."/>
            <person name="Pacheco R."/>
            <person name="Padilla G."/>
            <person name="Ferreira P."/>
            <person name="Barriuso J."/>
            <person name="Kellner H."/>
            <person name="Castanera R."/>
            <person name="Alfaro M."/>
            <person name="Ramirez L."/>
            <person name="Pisabarro A.G."/>
            <person name="Kuo A."/>
            <person name="Tritt A."/>
            <person name="Lipzen A."/>
            <person name="He G."/>
            <person name="Yan M."/>
            <person name="Ng V."/>
            <person name="Cullen D."/>
            <person name="Martin F."/>
            <person name="Rosso M.-N."/>
            <person name="Henrissat B."/>
            <person name="Hibbett D."/>
            <person name="Martinez A.T."/>
            <person name="Grigoriev I.V."/>
        </authorList>
    </citation>
    <scope>NUCLEOTIDE SEQUENCE</scope>
    <source>
        <strain evidence="3">CBS 247.69</strain>
    </source>
</reference>
<comment type="caution">
    <text evidence="3">The sequence shown here is derived from an EMBL/GenBank/DDBJ whole genome shotgun (WGS) entry which is preliminary data.</text>
</comment>
<name>A0A9P5Y520_9AGAR</name>
<feature type="region of interest" description="Disordered" evidence="1">
    <location>
        <begin position="1"/>
        <end position="33"/>
    </location>
</feature>
<gene>
    <name evidence="3" type="ORF">BDZ94DRAFT_610200</name>
</gene>
<proteinExistence type="predicted"/>
<organism evidence="3 4">
    <name type="scientific">Collybia nuda</name>
    <dbReference type="NCBI Taxonomy" id="64659"/>
    <lineage>
        <taxon>Eukaryota</taxon>
        <taxon>Fungi</taxon>
        <taxon>Dikarya</taxon>
        <taxon>Basidiomycota</taxon>
        <taxon>Agaricomycotina</taxon>
        <taxon>Agaricomycetes</taxon>
        <taxon>Agaricomycetidae</taxon>
        <taxon>Agaricales</taxon>
        <taxon>Tricholomatineae</taxon>
        <taxon>Clitocybaceae</taxon>
        <taxon>Collybia</taxon>
    </lineage>
</organism>
<dbReference type="Pfam" id="PF20236">
    <property type="entry name" value="DUF6593"/>
    <property type="match status" value="1"/>
</dbReference>
<evidence type="ECO:0000256" key="1">
    <source>
        <dbReference type="SAM" id="MobiDB-lite"/>
    </source>
</evidence>
<dbReference type="OrthoDB" id="3191568at2759"/>
<dbReference type="AlphaFoldDB" id="A0A9P5Y520"/>
<sequence length="207" mass="22363">MFTNNPYAQGGWSNPANPHSINNGTWGSQSPPQPSVYGALPHAVAATPPTLITFHFVAFSPSILNCSVVGPQGRKYYSVSTSSPNVGASTLFYNPEGQTAAAIEWHQQPTVEVRGAVAKQMTSQWMGLSSDRSYRTMEFRGKWYAWVPRDSVISLFTVGPTPPELLARVCREKDSVKLEITAQAVQAGLLDAAVVAVVLLHSGRNFG</sequence>
<keyword evidence="4" id="KW-1185">Reference proteome</keyword>